<comment type="caution">
    <text evidence="1">The sequence shown here is derived from an EMBL/GenBank/DDBJ whole genome shotgun (WGS) entry which is preliminary data.</text>
</comment>
<evidence type="ECO:0000313" key="2">
    <source>
        <dbReference type="Proteomes" id="UP000335636"/>
    </source>
</evidence>
<keyword evidence="2" id="KW-1185">Reference proteome</keyword>
<dbReference type="EMBL" id="CABDUW010000810">
    <property type="protein sequence ID" value="VTJ75563.1"/>
    <property type="molecule type" value="Genomic_DNA"/>
</dbReference>
<protein>
    <submittedName>
        <fullName evidence="1">Uncharacterized protein</fullName>
    </submittedName>
</protein>
<evidence type="ECO:0000313" key="1">
    <source>
        <dbReference type="EMBL" id="VTJ75563.1"/>
    </source>
</evidence>
<dbReference type="Proteomes" id="UP000335636">
    <property type="component" value="Unassembled WGS sequence"/>
</dbReference>
<reference evidence="1" key="1">
    <citation type="submission" date="2019-04" db="EMBL/GenBank/DDBJ databases">
        <authorList>
            <person name="Alioto T."/>
            <person name="Alioto T."/>
        </authorList>
    </citation>
    <scope>NUCLEOTIDE SEQUENCE [LARGE SCALE GENOMIC DNA]</scope>
</reference>
<organism evidence="1 2">
    <name type="scientific">Marmota monax</name>
    <name type="common">Woodchuck</name>
    <dbReference type="NCBI Taxonomy" id="9995"/>
    <lineage>
        <taxon>Eukaryota</taxon>
        <taxon>Metazoa</taxon>
        <taxon>Chordata</taxon>
        <taxon>Craniata</taxon>
        <taxon>Vertebrata</taxon>
        <taxon>Euteleostomi</taxon>
        <taxon>Mammalia</taxon>
        <taxon>Eutheria</taxon>
        <taxon>Euarchontoglires</taxon>
        <taxon>Glires</taxon>
        <taxon>Rodentia</taxon>
        <taxon>Sciuromorpha</taxon>
        <taxon>Sciuridae</taxon>
        <taxon>Xerinae</taxon>
        <taxon>Marmotini</taxon>
        <taxon>Marmota</taxon>
    </lineage>
</organism>
<sequence length="69" mass="7464">MLLPLIPLLPPQGRLEVFFLGAAIHAATAITAVTTDTTASNTYHCCPLEIAWVTLPPQPQLQPPLQTLF</sequence>
<proteinExistence type="predicted"/>
<dbReference type="AlphaFoldDB" id="A0A5E4C0Z7"/>
<accession>A0A5E4C0Z7</accession>
<gene>
    <name evidence="1" type="ORF">MONAX_5E038311</name>
</gene>
<feature type="non-terminal residue" evidence="1">
    <location>
        <position position="69"/>
    </location>
</feature>
<name>A0A5E4C0Z7_MARMO</name>